<dbReference type="AlphaFoldDB" id="A0AAN7D8C6"/>
<gene>
    <name evidence="1" type="ORF">ATC70_013341</name>
</gene>
<comment type="caution">
    <text evidence="1">The sequence shown here is derived from an EMBL/GenBank/DDBJ whole genome shotgun (WGS) entry which is preliminary data.</text>
</comment>
<protein>
    <submittedName>
        <fullName evidence="1">Uncharacterized protein</fullName>
    </submittedName>
</protein>
<accession>A0AAN7D8C6</accession>
<sequence>MEDVLADTNILVKEYVCDVESPSSRTLPDICNEMRGCIIDSNSYTFGWKNDLILKDSDNNELNTGGFKRKNVCNSVKVSKKIQNIRDYPALLIESKKSTQSNIAEDGIDNIGDRRYIHEAIYYQDVIGVEMEHTTHFGLPEAFWRYIE</sequence>
<proteinExistence type="predicted"/>
<keyword evidence="2" id="KW-1185">Reference proteome</keyword>
<dbReference type="GeneID" id="89957027"/>
<organism evidence="1 2">
    <name type="scientific">Mucor velutinosus</name>
    <dbReference type="NCBI Taxonomy" id="708070"/>
    <lineage>
        <taxon>Eukaryota</taxon>
        <taxon>Fungi</taxon>
        <taxon>Fungi incertae sedis</taxon>
        <taxon>Mucoromycota</taxon>
        <taxon>Mucoromycotina</taxon>
        <taxon>Mucoromycetes</taxon>
        <taxon>Mucorales</taxon>
        <taxon>Mucorineae</taxon>
        <taxon>Mucoraceae</taxon>
        <taxon>Mucor</taxon>
    </lineage>
</organism>
<name>A0AAN7D8C6_9FUNG</name>
<evidence type="ECO:0000313" key="1">
    <source>
        <dbReference type="EMBL" id="KAK4512098.1"/>
    </source>
</evidence>
<dbReference type="EMBL" id="JASEJX010000024">
    <property type="protein sequence ID" value="KAK4512098.1"/>
    <property type="molecule type" value="Genomic_DNA"/>
</dbReference>
<dbReference type="Proteomes" id="UP001304243">
    <property type="component" value="Unassembled WGS sequence"/>
</dbReference>
<reference evidence="1 2" key="1">
    <citation type="submission" date="2022-11" db="EMBL/GenBank/DDBJ databases">
        <title>Mucor velutinosus strain NIH1002 WGS.</title>
        <authorList>
            <person name="Subramanian P."/>
            <person name="Mullikin J.C."/>
            <person name="Segre J.A."/>
            <person name="Zelazny A.M."/>
        </authorList>
    </citation>
    <scope>NUCLEOTIDE SEQUENCE [LARGE SCALE GENOMIC DNA]</scope>
    <source>
        <strain evidence="1 2">NIH1002</strain>
    </source>
</reference>
<evidence type="ECO:0000313" key="2">
    <source>
        <dbReference type="Proteomes" id="UP001304243"/>
    </source>
</evidence>
<dbReference type="RefSeq" id="XP_064678764.1">
    <property type="nucleotide sequence ID" value="XM_064832505.1"/>
</dbReference>